<sequence>MLQQSITFIIAKSVELSGLHNRENDNEQTPNSVPNVHHLTSPTVKYKPGAEPSDMMPRTKQSMHGGGAVEAHTSHIFAMRLGILEEAVFSLKMTTDKIQEKQENIDHTSKDVSIQQENVDKAVEVFNKTNLKFKKQIEETITELKKKSNEISSNVDHLFETVANIDNRLNRLDEENESVNSVMNEVNRQFTCFERCSSDALISLQDLSKSVESTNQHYDEMSNKMNKLQISMDLMSSQYTEQFENMGGLNKDKVDDLHVKVDAVTRQALDLSNQVTVIKSKCCLPNVGFYAFKKLNHTDGRHELQNFEIVNGNYGNHFDPKSGKFAVPLSGLYLMSITAKLAEKSSISVLHYQQREIEVCTLLGKQTITCCCELKGGDNIGLKLSVKEEKTQTWVDFSCCLVNAY</sequence>
<feature type="domain" description="C1q" evidence="3">
    <location>
        <begin position="282"/>
        <end position="405"/>
    </location>
</feature>
<feature type="region of interest" description="Disordered" evidence="2">
    <location>
        <begin position="21"/>
        <end position="66"/>
    </location>
</feature>
<dbReference type="AlphaFoldDB" id="A0AAV2HY40"/>
<dbReference type="Proteomes" id="UP001497497">
    <property type="component" value="Unassembled WGS sequence"/>
</dbReference>
<dbReference type="Gene3D" id="1.10.287.950">
    <property type="entry name" value="Methyl-accepting chemotaxis protein"/>
    <property type="match status" value="1"/>
</dbReference>
<feature type="coiled-coil region" evidence="1">
    <location>
        <begin position="91"/>
        <end position="231"/>
    </location>
</feature>
<keyword evidence="5" id="KW-1185">Reference proteome</keyword>
<keyword evidence="1" id="KW-0175">Coiled coil</keyword>
<evidence type="ECO:0000259" key="3">
    <source>
        <dbReference type="PROSITE" id="PS50871"/>
    </source>
</evidence>
<protein>
    <recommendedName>
        <fullName evidence="3">C1q domain-containing protein</fullName>
    </recommendedName>
</protein>
<organism evidence="4 5">
    <name type="scientific">Lymnaea stagnalis</name>
    <name type="common">Great pond snail</name>
    <name type="synonym">Helix stagnalis</name>
    <dbReference type="NCBI Taxonomy" id="6523"/>
    <lineage>
        <taxon>Eukaryota</taxon>
        <taxon>Metazoa</taxon>
        <taxon>Spiralia</taxon>
        <taxon>Lophotrochozoa</taxon>
        <taxon>Mollusca</taxon>
        <taxon>Gastropoda</taxon>
        <taxon>Heterobranchia</taxon>
        <taxon>Euthyneura</taxon>
        <taxon>Panpulmonata</taxon>
        <taxon>Hygrophila</taxon>
        <taxon>Lymnaeoidea</taxon>
        <taxon>Lymnaeidae</taxon>
        <taxon>Lymnaea</taxon>
    </lineage>
</organism>
<accession>A0AAV2HY40</accession>
<dbReference type="InterPro" id="IPR008983">
    <property type="entry name" value="Tumour_necrosis_fac-like_dom"/>
</dbReference>
<dbReference type="Gene3D" id="2.60.120.40">
    <property type="match status" value="1"/>
</dbReference>
<comment type="caution">
    <text evidence="4">The sequence shown here is derived from an EMBL/GenBank/DDBJ whole genome shotgun (WGS) entry which is preliminary data.</text>
</comment>
<evidence type="ECO:0000256" key="1">
    <source>
        <dbReference type="SAM" id="Coils"/>
    </source>
</evidence>
<reference evidence="4 5" key="1">
    <citation type="submission" date="2024-04" db="EMBL/GenBank/DDBJ databases">
        <authorList>
            <consortium name="Genoscope - CEA"/>
            <person name="William W."/>
        </authorList>
    </citation>
    <scope>NUCLEOTIDE SEQUENCE [LARGE SCALE GENOMIC DNA]</scope>
</reference>
<dbReference type="InterPro" id="IPR001073">
    <property type="entry name" value="C1q_dom"/>
</dbReference>
<name>A0AAV2HY40_LYMST</name>
<evidence type="ECO:0000313" key="4">
    <source>
        <dbReference type="EMBL" id="CAL1537636.1"/>
    </source>
</evidence>
<dbReference type="EMBL" id="CAXITT010000269">
    <property type="protein sequence ID" value="CAL1537636.1"/>
    <property type="molecule type" value="Genomic_DNA"/>
</dbReference>
<gene>
    <name evidence="4" type="ORF">GSLYS_00011539001</name>
</gene>
<dbReference type="SUPFAM" id="SSF49842">
    <property type="entry name" value="TNF-like"/>
    <property type="match status" value="1"/>
</dbReference>
<dbReference type="PROSITE" id="PS50871">
    <property type="entry name" value="C1Q"/>
    <property type="match status" value="1"/>
</dbReference>
<evidence type="ECO:0000313" key="5">
    <source>
        <dbReference type="Proteomes" id="UP001497497"/>
    </source>
</evidence>
<dbReference type="Pfam" id="PF00386">
    <property type="entry name" value="C1q"/>
    <property type="match status" value="1"/>
</dbReference>
<feature type="compositionally biased region" description="Polar residues" evidence="2">
    <location>
        <begin position="27"/>
        <end position="43"/>
    </location>
</feature>
<evidence type="ECO:0000256" key="2">
    <source>
        <dbReference type="SAM" id="MobiDB-lite"/>
    </source>
</evidence>
<proteinExistence type="predicted"/>